<keyword evidence="2" id="KW-1185">Reference proteome</keyword>
<sequence>MSNKKVGLTKDALASLSKFDSLSEGQLQQTQTGKWKTIATVESNTKHTSIVGFRHKVIFHTPSSYCQRLGEFSCQWLYRSIKKGSTFLC</sequence>
<gene>
    <name evidence="1" type="ORF">P343_05740</name>
</gene>
<reference evidence="1 2" key="1">
    <citation type="journal article" date="2013" name="Genome Announc.">
        <title>Genome Sequence of Sporolactobacillus laevolacticus DSM442, an Efficient Polymer-Grade D-Lactate Producer from Agricultural Waste Cottonseed as a Nitrogen Source.</title>
        <authorList>
            <person name="Wang H."/>
            <person name="Wang L."/>
            <person name="Ju J."/>
            <person name="Yu B."/>
            <person name="Ma Y."/>
        </authorList>
    </citation>
    <scope>NUCLEOTIDE SEQUENCE [LARGE SCALE GENOMIC DNA]</scope>
    <source>
        <strain evidence="1 2">DSM 442</strain>
    </source>
</reference>
<evidence type="ECO:0000313" key="2">
    <source>
        <dbReference type="Proteomes" id="UP000018296"/>
    </source>
</evidence>
<dbReference type="EMBL" id="AWTC01000004">
    <property type="protein sequence ID" value="EST12757.1"/>
    <property type="molecule type" value="Genomic_DNA"/>
</dbReference>
<organism evidence="1 2">
    <name type="scientific">Sporolactobacillus laevolacticus DSM 442</name>
    <dbReference type="NCBI Taxonomy" id="1395513"/>
    <lineage>
        <taxon>Bacteria</taxon>
        <taxon>Bacillati</taxon>
        <taxon>Bacillota</taxon>
        <taxon>Bacilli</taxon>
        <taxon>Bacillales</taxon>
        <taxon>Sporolactobacillaceae</taxon>
        <taxon>Sporolactobacillus</taxon>
    </lineage>
</organism>
<dbReference type="Proteomes" id="UP000018296">
    <property type="component" value="Unassembled WGS sequence"/>
</dbReference>
<accession>V6IZ50</accession>
<proteinExistence type="predicted"/>
<dbReference type="AlphaFoldDB" id="V6IZ50"/>
<protein>
    <submittedName>
        <fullName evidence="1">Uncharacterized protein</fullName>
    </submittedName>
</protein>
<evidence type="ECO:0000313" key="1">
    <source>
        <dbReference type="EMBL" id="EST12757.1"/>
    </source>
</evidence>
<name>V6IZ50_9BACL</name>
<comment type="caution">
    <text evidence="1">The sequence shown here is derived from an EMBL/GenBank/DDBJ whole genome shotgun (WGS) entry which is preliminary data.</text>
</comment>